<gene>
    <name evidence="1" type="ordered locus">Mnod_3893</name>
</gene>
<proteinExistence type="predicted"/>
<evidence type="ECO:0000313" key="1">
    <source>
        <dbReference type="EMBL" id="ACL58793.1"/>
    </source>
</evidence>
<organism evidence="1 2">
    <name type="scientific">Methylobacterium nodulans (strain LMG 21967 / CNCM I-2342 / ORS 2060)</name>
    <dbReference type="NCBI Taxonomy" id="460265"/>
    <lineage>
        <taxon>Bacteria</taxon>
        <taxon>Pseudomonadati</taxon>
        <taxon>Pseudomonadota</taxon>
        <taxon>Alphaproteobacteria</taxon>
        <taxon>Hyphomicrobiales</taxon>
        <taxon>Methylobacteriaceae</taxon>
        <taxon>Methylobacterium</taxon>
    </lineage>
</organism>
<dbReference type="Proteomes" id="UP000008207">
    <property type="component" value="Chromosome"/>
</dbReference>
<dbReference type="HOGENOM" id="CLU_2369610_0_0_5"/>
<dbReference type="AlphaFoldDB" id="B8ISF3"/>
<accession>B8ISF3</accession>
<protein>
    <submittedName>
        <fullName evidence="1">Uncharacterized protein</fullName>
    </submittedName>
</protein>
<evidence type="ECO:0000313" key="2">
    <source>
        <dbReference type="Proteomes" id="UP000008207"/>
    </source>
</evidence>
<sequence>MPHLRTDHRTLHSLAPKGEDTEAERLQQFLPLFAEALALPLKRLSIVQDRLSIACDMVGHGDLMHPIRGRVVQLGYFAPSMRACYGCELGVRSHR</sequence>
<keyword evidence="2" id="KW-1185">Reference proteome</keyword>
<reference evidence="1 2" key="1">
    <citation type="submission" date="2009-01" db="EMBL/GenBank/DDBJ databases">
        <title>Complete sequence of chromosome of Methylobacterium nodulans ORS 2060.</title>
        <authorList>
            <consortium name="US DOE Joint Genome Institute"/>
            <person name="Lucas S."/>
            <person name="Copeland A."/>
            <person name="Lapidus A."/>
            <person name="Glavina del Rio T."/>
            <person name="Dalin E."/>
            <person name="Tice H."/>
            <person name="Bruce D."/>
            <person name="Goodwin L."/>
            <person name="Pitluck S."/>
            <person name="Sims D."/>
            <person name="Brettin T."/>
            <person name="Detter J.C."/>
            <person name="Han C."/>
            <person name="Larimer F."/>
            <person name="Land M."/>
            <person name="Hauser L."/>
            <person name="Kyrpides N."/>
            <person name="Ivanova N."/>
            <person name="Marx C.J."/>
            <person name="Richardson P."/>
        </authorList>
    </citation>
    <scope>NUCLEOTIDE SEQUENCE [LARGE SCALE GENOMIC DNA]</scope>
    <source>
        <strain evidence="2">LMG 21967 / CNCM I-2342 / ORS 2060</strain>
    </source>
</reference>
<dbReference type="EMBL" id="CP001349">
    <property type="protein sequence ID" value="ACL58793.1"/>
    <property type="molecule type" value="Genomic_DNA"/>
</dbReference>
<name>B8ISF3_METNO</name>
<dbReference type="KEGG" id="mno:Mnod_3893"/>